<dbReference type="CDD" id="cd06911">
    <property type="entry name" value="VirB9_CagX_TrbG"/>
    <property type="match status" value="1"/>
</dbReference>
<keyword evidence="2 3" id="KW-0732">Signal</keyword>
<evidence type="ECO:0000256" key="1">
    <source>
        <dbReference type="ARBA" id="ARBA00006135"/>
    </source>
</evidence>
<comment type="similarity">
    <text evidence="1">Belongs to the TrbG/VirB9 family.</text>
</comment>
<accession>A0A8X8GI51</accession>
<organism evidence="4 5">
    <name type="scientific">Acidithiobacillus ferridurans</name>
    <dbReference type="NCBI Taxonomy" id="1232575"/>
    <lineage>
        <taxon>Bacteria</taxon>
        <taxon>Pseudomonadati</taxon>
        <taxon>Pseudomonadota</taxon>
        <taxon>Acidithiobacillia</taxon>
        <taxon>Acidithiobacillales</taxon>
        <taxon>Acidithiobacillaceae</taxon>
        <taxon>Acidithiobacillus</taxon>
    </lineage>
</organism>
<dbReference type="InterPro" id="IPR038161">
    <property type="entry name" value="VirB9/CagX/TrbG_C_sf"/>
</dbReference>
<dbReference type="Pfam" id="PF03524">
    <property type="entry name" value="CagX"/>
    <property type="match status" value="1"/>
</dbReference>
<comment type="caution">
    <text evidence="4">The sequence shown here is derived from an EMBL/GenBank/DDBJ whole genome shotgun (WGS) entry which is preliminary data.</text>
</comment>
<feature type="chain" id="PRO_5036444245" evidence="3">
    <location>
        <begin position="27"/>
        <end position="267"/>
    </location>
</feature>
<protein>
    <submittedName>
        <fullName evidence="4">TrbG/VirB9 family P-type conjugative transfer protein</fullName>
    </submittedName>
</protein>
<dbReference type="InterPro" id="IPR033645">
    <property type="entry name" value="VirB9/CagX/TrbG_C"/>
</dbReference>
<dbReference type="InterPro" id="IPR010258">
    <property type="entry name" value="Conjugal_tfr_TrbG/VirB9/CagX"/>
</dbReference>
<dbReference type="RefSeq" id="WP_215886297.1">
    <property type="nucleotide sequence ID" value="NZ_CP134225.1"/>
</dbReference>
<evidence type="ECO:0000313" key="4">
    <source>
        <dbReference type="EMBL" id="MBU2724218.1"/>
    </source>
</evidence>
<evidence type="ECO:0000313" key="5">
    <source>
        <dbReference type="Proteomes" id="UP000887300"/>
    </source>
</evidence>
<name>A0A8X8GI51_ACIFI</name>
<feature type="signal peptide" evidence="3">
    <location>
        <begin position="1"/>
        <end position="26"/>
    </location>
</feature>
<evidence type="ECO:0000256" key="3">
    <source>
        <dbReference type="SAM" id="SignalP"/>
    </source>
</evidence>
<dbReference type="Gene3D" id="2.60.40.2500">
    <property type="match status" value="1"/>
</dbReference>
<evidence type="ECO:0000256" key="2">
    <source>
        <dbReference type="ARBA" id="ARBA00022729"/>
    </source>
</evidence>
<dbReference type="AlphaFoldDB" id="A0A8X8GI51"/>
<sequence>MRKLSIVIRPAILWMALSLSAPAAFADGAIPTISPDSTHVVSFTYSPQSVYHIRTEPHMVTDLKLAPGEVMEMLVLGNTAQWISASAPGNVFLKATSPGLTTSGTLVTNMRTYQLFITSSKSGNWYQQVSWMSGPMVAMQNPIPPAPMMRPQSADTTKPVKTHGTQSIGQESAVKAMSNLHFNYRIRGHALFRPTEVFDNGTFTWISVPIAGNSPMPALFVREHGQYVIANYTVKGHYLVVQQTFHEAKLRIGNRSVTIVHEGAVNG</sequence>
<dbReference type="EMBL" id="JABBHS010000412">
    <property type="protein sequence ID" value="MBU2724218.1"/>
    <property type="molecule type" value="Genomic_DNA"/>
</dbReference>
<gene>
    <name evidence="4" type="ORF">HF568_13665</name>
</gene>
<dbReference type="Proteomes" id="UP000887300">
    <property type="component" value="Unassembled WGS sequence"/>
</dbReference>
<reference evidence="4" key="1">
    <citation type="journal article" date="2021" name="ISME J.">
        <title>Genomic evolution of the class Acidithiobacillia: deep-branching Proteobacteria living in extreme acidic conditions.</title>
        <authorList>
            <person name="Moya-Beltran A."/>
            <person name="Beard S."/>
            <person name="Rojas-Villalobos C."/>
            <person name="Issotta F."/>
            <person name="Gallardo Y."/>
            <person name="Ulloa R."/>
            <person name="Giaveno A."/>
            <person name="Degli Esposti M."/>
            <person name="Johnson D.B."/>
            <person name="Quatrini R."/>
        </authorList>
    </citation>
    <scope>NUCLEOTIDE SEQUENCE</scope>
    <source>
        <strain evidence="4">DSM 583</strain>
    </source>
</reference>
<proteinExistence type="inferred from homology"/>